<evidence type="ECO:0000256" key="1">
    <source>
        <dbReference type="ARBA" id="ARBA00004141"/>
    </source>
</evidence>
<dbReference type="InterPro" id="IPR020846">
    <property type="entry name" value="MFS_dom"/>
</dbReference>
<keyword evidence="5 7" id="KW-0472">Membrane</keyword>
<feature type="transmembrane region" description="Helical" evidence="7">
    <location>
        <begin position="85"/>
        <end position="106"/>
    </location>
</feature>
<dbReference type="GO" id="GO:0016020">
    <property type="term" value="C:membrane"/>
    <property type="evidence" value="ECO:0007669"/>
    <property type="project" value="UniProtKB-SubCell"/>
</dbReference>
<dbReference type="InterPro" id="IPR003663">
    <property type="entry name" value="Sugar/inositol_transpt"/>
</dbReference>
<feature type="transmembrane region" description="Helical" evidence="7">
    <location>
        <begin position="145"/>
        <end position="166"/>
    </location>
</feature>
<dbReference type="InterPro" id="IPR050360">
    <property type="entry name" value="MFS_Sugar_Transporters"/>
</dbReference>
<comment type="similarity">
    <text evidence="2 6">Belongs to the major facilitator superfamily. Sugar transporter (TC 2.A.1.1) family.</text>
</comment>
<sequence>MAFGYHLGVVNGPLEAIAMDLGIGGDAALSGVVVSSTLAGAAAGSLSGGSVSDSLGRRKGLLLACAPMLLGPLLSAYSGSFSTMVVGRFMTGIAIGLSSALVPTYISEIAPTAIRGALGTLNQLMICVGILTALGVNVVLPAESWRTMFLIGAVPAAALALGMLACPESPRWLQSKGMKDEADKAATQLWGSAAGSEMSSGSSGGSGGPAAEVSVGELFGQKSFKIGILLFAFQQLAGINALVFFSTSVFRTAGVTSDTLASLAVGATNVLGTVIAASIIEKAGRTSLLSLSYLGQGLSMFAMALGFTLPVLQPYSAPIAVGGTLLYVLSFALGAGPVTGLLIPELNPATTRGRAVAAAFVSHWACNVIVGQTFMIGVQAYGLPAVYAFFGAVAMGAVLYVKTQVPETRGKSFEQIQKELA</sequence>
<feature type="transmembrane region" description="Helical" evidence="7">
    <location>
        <begin position="60"/>
        <end position="79"/>
    </location>
</feature>
<dbReference type="PANTHER" id="PTHR48022:SF2">
    <property type="entry name" value="PLASTIDIC GLUCOSE TRANSPORTER 4"/>
    <property type="match status" value="1"/>
</dbReference>
<feature type="transmembrane region" description="Helical" evidence="7">
    <location>
        <begin position="355"/>
        <end position="375"/>
    </location>
</feature>
<dbReference type="PANTHER" id="PTHR48022">
    <property type="entry name" value="PLASTIDIC GLUCOSE TRANSPORTER 4"/>
    <property type="match status" value="1"/>
</dbReference>
<feature type="transmembrane region" description="Helical" evidence="7">
    <location>
        <begin position="226"/>
        <end position="247"/>
    </location>
</feature>
<gene>
    <name evidence="9" type="ORF">CEUR00632_LOCUS2812</name>
</gene>
<evidence type="ECO:0000256" key="6">
    <source>
        <dbReference type="RuleBase" id="RU003346"/>
    </source>
</evidence>
<dbReference type="Gene3D" id="1.20.1250.20">
    <property type="entry name" value="MFS general substrate transporter like domains"/>
    <property type="match status" value="1"/>
</dbReference>
<keyword evidence="3 7" id="KW-0812">Transmembrane</keyword>
<dbReference type="InterPro" id="IPR005829">
    <property type="entry name" value="Sugar_transporter_CS"/>
</dbReference>
<reference evidence="9" key="1">
    <citation type="submission" date="2021-01" db="EMBL/GenBank/DDBJ databases">
        <authorList>
            <person name="Corre E."/>
            <person name="Pelletier E."/>
            <person name="Niang G."/>
            <person name="Scheremetjew M."/>
            <person name="Finn R."/>
            <person name="Kale V."/>
            <person name="Holt S."/>
            <person name="Cochrane G."/>
            <person name="Meng A."/>
            <person name="Brown T."/>
            <person name="Cohen L."/>
        </authorList>
    </citation>
    <scope>NUCLEOTIDE SEQUENCE</scope>
    <source>
        <strain evidence="9">CCMP219</strain>
    </source>
</reference>
<dbReference type="GO" id="GO:0005351">
    <property type="term" value="F:carbohydrate:proton symporter activity"/>
    <property type="evidence" value="ECO:0007669"/>
    <property type="project" value="TreeGrafter"/>
</dbReference>
<dbReference type="PROSITE" id="PS00217">
    <property type="entry name" value="SUGAR_TRANSPORT_2"/>
    <property type="match status" value="1"/>
</dbReference>
<comment type="subcellular location">
    <subcellularLocation>
        <location evidence="1">Membrane</location>
        <topology evidence="1">Multi-pass membrane protein</topology>
    </subcellularLocation>
</comment>
<organism evidence="9">
    <name type="scientific">Chlamydomonas euryale</name>
    <dbReference type="NCBI Taxonomy" id="1486919"/>
    <lineage>
        <taxon>Eukaryota</taxon>
        <taxon>Viridiplantae</taxon>
        <taxon>Chlorophyta</taxon>
        <taxon>core chlorophytes</taxon>
        <taxon>Chlorophyceae</taxon>
        <taxon>CS clade</taxon>
        <taxon>Chlamydomonadales</taxon>
        <taxon>Chlamydomonadaceae</taxon>
        <taxon>Chlamydomonas</taxon>
    </lineage>
</organism>
<feature type="transmembrane region" description="Helical" evidence="7">
    <location>
        <begin position="381"/>
        <end position="401"/>
    </location>
</feature>
<protein>
    <recommendedName>
        <fullName evidence="8">Major facilitator superfamily (MFS) profile domain-containing protein</fullName>
    </recommendedName>
</protein>
<keyword evidence="6" id="KW-0813">Transport</keyword>
<dbReference type="InterPro" id="IPR036259">
    <property type="entry name" value="MFS_trans_sf"/>
</dbReference>
<evidence type="ECO:0000259" key="8">
    <source>
        <dbReference type="PROSITE" id="PS50850"/>
    </source>
</evidence>
<dbReference type="SUPFAM" id="SSF103473">
    <property type="entry name" value="MFS general substrate transporter"/>
    <property type="match status" value="1"/>
</dbReference>
<evidence type="ECO:0000256" key="5">
    <source>
        <dbReference type="ARBA" id="ARBA00023136"/>
    </source>
</evidence>
<evidence type="ECO:0000313" key="9">
    <source>
        <dbReference type="EMBL" id="CAD8282777.1"/>
    </source>
</evidence>
<dbReference type="Pfam" id="PF00083">
    <property type="entry name" value="Sugar_tr"/>
    <property type="match status" value="1"/>
</dbReference>
<evidence type="ECO:0000256" key="7">
    <source>
        <dbReference type="SAM" id="Phobius"/>
    </source>
</evidence>
<dbReference type="AlphaFoldDB" id="A0A7R9YSH1"/>
<feature type="domain" description="Major facilitator superfamily (MFS) profile" evidence="8">
    <location>
        <begin position="1"/>
        <end position="409"/>
    </location>
</feature>
<feature type="transmembrane region" description="Helical" evidence="7">
    <location>
        <begin position="324"/>
        <end position="343"/>
    </location>
</feature>
<dbReference type="EMBL" id="HBEC01006245">
    <property type="protein sequence ID" value="CAD8282777.1"/>
    <property type="molecule type" value="Transcribed_RNA"/>
</dbReference>
<dbReference type="PRINTS" id="PR00171">
    <property type="entry name" value="SUGRTRNSPORT"/>
</dbReference>
<evidence type="ECO:0000256" key="3">
    <source>
        <dbReference type="ARBA" id="ARBA00022692"/>
    </source>
</evidence>
<dbReference type="InterPro" id="IPR005828">
    <property type="entry name" value="MFS_sugar_transport-like"/>
</dbReference>
<evidence type="ECO:0000256" key="4">
    <source>
        <dbReference type="ARBA" id="ARBA00022989"/>
    </source>
</evidence>
<feature type="transmembrane region" description="Helical" evidence="7">
    <location>
        <begin position="291"/>
        <end position="312"/>
    </location>
</feature>
<feature type="transmembrane region" description="Helical" evidence="7">
    <location>
        <begin position="259"/>
        <end position="279"/>
    </location>
</feature>
<dbReference type="CDD" id="cd17315">
    <property type="entry name" value="MFS_GLUT_like"/>
    <property type="match status" value="1"/>
</dbReference>
<feature type="transmembrane region" description="Helical" evidence="7">
    <location>
        <begin position="27"/>
        <end position="48"/>
    </location>
</feature>
<dbReference type="NCBIfam" id="TIGR00879">
    <property type="entry name" value="SP"/>
    <property type="match status" value="1"/>
</dbReference>
<accession>A0A7R9YSH1</accession>
<keyword evidence="4 7" id="KW-1133">Transmembrane helix</keyword>
<name>A0A7R9YSH1_9CHLO</name>
<feature type="transmembrane region" description="Helical" evidence="7">
    <location>
        <begin position="118"/>
        <end position="139"/>
    </location>
</feature>
<proteinExistence type="inferred from homology"/>
<dbReference type="PROSITE" id="PS50850">
    <property type="entry name" value="MFS"/>
    <property type="match status" value="1"/>
</dbReference>
<evidence type="ECO:0000256" key="2">
    <source>
        <dbReference type="ARBA" id="ARBA00010992"/>
    </source>
</evidence>